<accession>A0AAV6ZJD3</accession>
<name>A0AAV6ZJD3_ENGPU</name>
<evidence type="ECO:0000256" key="1">
    <source>
        <dbReference type="SAM" id="Coils"/>
    </source>
</evidence>
<evidence type="ECO:0000256" key="2">
    <source>
        <dbReference type="SAM" id="MobiDB-lite"/>
    </source>
</evidence>
<reference evidence="3" key="1">
    <citation type="thesis" date="2020" institute="ProQuest LLC" country="789 East Eisenhower Parkway, Ann Arbor, MI, USA">
        <title>Comparative Genomics and Chromosome Evolution.</title>
        <authorList>
            <person name="Mudd A.B."/>
        </authorList>
    </citation>
    <scope>NUCLEOTIDE SEQUENCE</scope>
    <source>
        <strain evidence="3">237g6f4</strain>
        <tissue evidence="3">Blood</tissue>
    </source>
</reference>
<feature type="compositionally biased region" description="Polar residues" evidence="2">
    <location>
        <begin position="195"/>
        <end position="217"/>
    </location>
</feature>
<gene>
    <name evidence="3" type="ORF">GDO81_021143</name>
</gene>
<evidence type="ECO:0000313" key="3">
    <source>
        <dbReference type="EMBL" id="KAG8549469.1"/>
    </source>
</evidence>
<feature type="compositionally biased region" description="Polar residues" evidence="2">
    <location>
        <begin position="173"/>
        <end position="182"/>
    </location>
</feature>
<evidence type="ECO:0000313" key="4">
    <source>
        <dbReference type="Proteomes" id="UP000824782"/>
    </source>
</evidence>
<keyword evidence="4" id="KW-1185">Reference proteome</keyword>
<sequence>MGDRFQTFVYTDDERERILQDIQGDTTFLNTPSTDELKRKYEFISKRTVSLQLHLVTLGEYLKNKRIPRGMRSNIRPNLFSQDPFFCSKFMHISNKYSMDLILLNIEFLQQEIKKLQGDIATMETSLSTALNPTQLKNFLDVNTDRMTKLKLEQEQTKRSKWARDEDDYKTGNIYNWQSYTGTPPKKEPVKNKRFNPTRSTTQANTDSAKSSSTGSFLDQYPANGRDPGGVESIGIGAERPKGVKSRTLPPRTISKTQRPQ</sequence>
<feature type="coiled-coil region" evidence="1">
    <location>
        <begin position="99"/>
        <end position="126"/>
    </location>
</feature>
<proteinExistence type="predicted"/>
<dbReference type="Proteomes" id="UP000824782">
    <property type="component" value="Unassembled WGS sequence"/>
</dbReference>
<protein>
    <submittedName>
        <fullName evidence="3">Uncharacterized protein</fullName>
    </submittedName>
</protein>
<comment type="caution">
    <text evidence="3">The sequence shown here is derived from an EMBL/GenBank/DDBJ whole genome shotgun (WGS) entry which is preliminary data.</text>
</comment>
<organism evidence="3 4">
    <name type="scientific">Engystomops pustulosus</name>
    <name type="common">Tungara frog</name>
    <name type="synonym">Physalaemus pustulosus</name>
    <dbReference type="NCBI Taxonomy" id="76066"/>
    <lineage>
        <taxon>Eukaryota</taxon>
        <taxon>Metazoa</taxon>
        <taxon>Chordata</taxon>
        <taxon>Craniata</taxon>
        <taxon>Vertebrata</taxon>
        <taxon>Euteleostomi</taxon>
        <taxon>Amphibia</taxon>
        <taxon>Batrachia</taxon>
        <taxon>Anura</taxon>
        <taxon>Neobatrachia</taxon>
        <taxon>Hyloidea</taxon>
        <taxon>Leptodactylidae</taxon>
        <taxon>Leiuperinae</taxon>
        <taxon>Engystomops</taxon>
    </lineage>
</organism>
<feature type="region of interest" description="Disordered" evidence="2">
    <location>
        <begin position="173"/>
        <end position="261"/>
    </location>
</feature>
<dbReference type="EMBL" id="WNYA01000181">
    <property type="protein sequence ID" value="KAG8549469.1"/>
    <property type="molecule type" value="Genomic_DNA"/>
</dbReference>
<dbReference type="AlphaFoldDB" id="A0AAV6ZJD3"/>
<keyword evidence="1" id="KW-0175">Coiled coil</keyword>